<feature type="compositionally biased region" description="Low complexity" evidence="1">
    <location>
        <begin position="91"/>
        <end position="105"/>
    </location>
</feature>
<name>A0A4V3AZG0_9AGAM</name>
<dbReference type="AlphaFoldDB" id="A0A4V3AZG0"/>
<dbReference type="EMBL" id="ML170586">
    <property type="protein sequence ID" value="TDL13491.1"/>
    <property type="molecule type" value="Genomic_DNA"/>
</dbReference>
<proteinExistence type="predicted"/>
<dbReference type="VEuPathDB" id="FungiDB:BD410DRAFT_810494"/>
<organism evidence="2 3">
    <name type="scientific">Rickenella mellea</name>
    <dbReference type="NCBI Taxonomy" id="50990"/>
    <lineage>
        <taxon>Eukaryota</taxon>
        <taxon>Fungi</taxon>
        <taxon>Dikarya</taxon>
        <taxon>Basidiomycota</taxon>
        <taxon>Agaricomycotina</taxon>
        <taxon>Agaricomycetes</taxon>
        <taxon>Hymenochaetales</taxon>
        <taxon>Rickenellaceae</taxon>
        <taxon>Rickenella</taxon>
    </lineage>
</organism>
<accession>A0A4V3AZG0</accession>
<keyword evidence="3" id="KW-1185">Reference proteome</keyword>
<evidence type="ECO:0000313" key="3">
    <source>
        <dbReference type="Proteomes" id="UP000294933"/>
    </source>
</evidence>
<sequence length="229" mass="24657">MVAPHHPLKISTSNHFRTLFKPSASFRTSCHTVGERGPLPEKAVRTSLALQPPPSLSSPSSPLTGWPSRTGWEVIGATRSPRSSAVSQLGPPKTSARASAASPPAADRERSTTTMDNGIAARSMATLADPPNTMHSQNTPYAATVHANFANHTSTRTSTNHDDERWHSRTITAPPTPIRRERSSAFAIDTPSFQRTNTMISDNQNSVVALVPTTPPHPLALAYQRNTSL</sequence>
<evidence type="ECO:0000256" key="1">
    <source>
        <dbReference type="SAM" id="MobiDB-lite"/>
    </source>
</evidence>
<dbReference type="Proteomes" id="UP000294933">
    <property type="component" value="Unassembled WGS sequence"/>
</dbReference>
<reference evidence="2 3" key="1">
    <citation type="submission" date="2018-06" db="EMBL/GenBank/DDBJ databases">
        <title>A transcriptomic atlas of mushroom development highlights an independent origin of complex multicellularity.</title>
        <authorList>
            <consortium name="DOE Joint Genome Institute"/>
            <person name="Krizsan K."/>
            <person name="Almasi E."/>
            <person name="Merenyi Z."/>
            <person name="Sahu N."/>
            <person name="Viragh M."/>
            <person name="Koszo T."/>
            <person name="Mondo S."/>
            <person name="Kiss B."/>
            <person name="Balint B."/>
            <person name="Kues U."/>
            <person name="Barry K."/>
            <person name="Hegedus J.C."/>
            <person name="Henrissat B."/>
            <person name="Johnson J."/>
            <person name="Lipzen A."/>
            <person name="Ohm R."/>
            <person name="Nagy I."/>
            <person name="Pangilinan J."/>
            <person name="Yan J."/>
            <person name="Xiong Y."/>
            <person name="Grigoriev I.V."/>
            <person name="Hibbett D.S."/>
            <person name="Nagy L.G."/>
        </authorList>
    </citation>
    <scope>NUCLEOTIDE SEQUENCE [LARGE SCALE GENOMIC DNA]</scope>
    <source>
        <strain evidence="2 3">SZMC22713</strain>
    </source>
</reference>
<protein>
    <submittedName>
        <fullName evidence="2">Uncharacterized protein</fullName>
    </submittedName>
</protein>
<gene>
    <name evidence="2" type="ORF">BD410DRAFT_810494</name>
</gene>
<feature type="region of interest" description="Disordered" evidence="1">
    <location>
        <begin position="154"/>
        <end position="176"/>
    </location>
</feature>
<feature type="region of interest" description="Disordered" evidence="1">
    <location>
        <begin position="48"/>
        <end position="113"/>
    </location>
</feature>
<evidence type="ECO:0000313" key="2">
    <source>
        <dbReference type="EMBL" id="TDL13491.1"/>
    </source>
</evidence>